<gene>
    <name evidence="3" type="primary">20214031</name>
    <name evidence="2" type="ORF">HELRODRAFT_67222</name>
</gene>
<evidence type="ECO:0000313" key="4">
    <source>
        <dbReference type="Proteomes" id="UP000015101"/>
    </source>
</evidence>
<dbReference type="KEGG" id="hro:HELRODRAFT_67222"/>
<dbReference type="OrthoDB" id="283424at2759"/>
<evidence type="ECO:0000313" key="3">
    <source>
        <dbReference type="EnsemblMetazoa" id="HelroP67222"/>
    </source>
</evidence>
<dbReference type="OMA" id="TIRTDRC"/>
<dbReference type="STRING" id="6412.T1FYY3"/>
<dbReference type="PANTHER" id="PTHR13490">
    <property type="entry name" value="MITOCHONDRIAL 28S RIBOSOMAL PROTEIN S28"/>
    <property type="match status" value="1"/>
</dbReference>
<reference evidence="3" key="3">
    <citation type="submission" date="2015-06" db="UniProtKB">
        <authorList>
            <consortium name="EnsemblMetazoa"/>
        </authorList>
    </citation>
    <scope>IDENTIFICATION</scope>
</reference>
<keyword evidence="4" id="KW-1185">Reference proteome</keyword>
<dbReference type="HOGENOM" id="CLU_1202430_0_0_1"/>
<evidence type="ECO:0000313" key="2">
    <source>
        <dbReference type="EMBL" id="ESN99405.1"/>
    </source>
</evidence>
<feature type="domain" description="Small ribosomal subunit protein mS35 mitochondrial conserved" evidence="1">
    <location>
        <begin position="115"/>
        <end position="184"/>
    </location>
</feature>
<dbReference type="EMBL" id="AMQM01001234">
    <property type="status" value="NOT_ANNOTATED_CDS"/>
    <property type="molecule type" value="Genomic_DNA"/>
</dbReference>
<organism evidence="3 4">
    <name type="scientific">Helobdella robusta</name>
    <name type="common">Californian leech</name>
    <dbReference type="NCBI Taxonomy" id="6412"/>
    <lineage>
        <taxon>Eukaryota</taxon>
        <taxon>Metazoa</taxon>
        <taxon>Spiralia</taxon>
        <taxon>Lophotrochozoa</taxon>
        <taxon>Annelida</taxon>
        <taxon>Clitellata</taxon>
        <taxon>Hirudinea</taxon>
        <taxon>Rhynchobdellida</taxon>
        <taxon>Glossiphoniidae</taxon>
        <taxon>Helobdella</taxon>
    </lineage>
</organism>
<dbReference type="Pfam" id="PF10213">
    <property type="entry name" value="MRP-S28"/>
    <property type="match status" value="1"/>
</dbReference>
<dbReference type="GO" id="GO:0003735">
    <property type="term" value="F:structural constituent of ribosome"/>
    <property type="evidence" value="ECO:0000318"/>
    <property type="project" value="GO_Central"/>
</dbReference>
<accession>T1FYY3</accession>
<dbReference type="InterPro" id="IPR019349">
    <property type="entry name" value="Ribosomal_mS35_mit"/>
</dbReference>
<protein>
    <recommendedName>
        <fullName evidence="1">Small ribosomal subunit protein mS35 mitochondrial conserved domain-containing protein</fullName>
    </recommendedName>
</protein>
<proteinExistence type="predicted"/>
<dbReference type="EMBL" id="KB097143">
    <property type="protein sequence ID" value="ESN99405.1"/>
    <property type="molecule type" value="Genomic_DNA"/>
</dbReference>
<name>T1FYY3_HELRO</name>
<dbReference type="Proteomes" id="UP000015101">
    <property type="component" value="Unassembled WGS sequence"/>
</dbReference>
<dbReference type="CTD" id="20214031"/>
<dbReference type="AlphaFoldDB" id="T1FYY3"/>
<dbReference type="InParanoid" id="T1FYY3"/>
<reference evidence="4" key="1">
    <citation type="submission" date="2012-12" db="EMBL/GenBank/DDBJ databases">
        <authorList>
            <person name="Hellsten U."/>
            <person name="Grimwood J."/>
            <person name="Chapman J.A."/>
            <person name="Shapiro H."/>
            <person name="Aerts A."/>
            <person name="Otillar R.P."/>
            <person name="Terry A.Y."/>
            <person name="Boore J.L."/>
            <person name="Simakov O."/>
            <person name="Marletaz F."/>
            <person name="Cho S.-J."/>
            <person name="Edsinger-Gonzales E."/>
            <person name="Havlak P."/>
            <person name="Kuo D.-H."/>
            <person name="Larsson T."/>
            <person name="Lv J."/>
            <person name="Arendt D."/>
            <person name="Savage R."/>
            <person name="Osoegawa K."/>
            <person name="de Jong P."/>
            <person name="Lindberg D.R."/>
            <person name="Seaver E.C."/>
            <person name="Weisblat D.A."/>
            <person name="Putnam N.H."/>
            <person name="Grigoriev I.V."/>
            <person name="Rokhsar D.S."/>
        </authorList>
    </citation>
    <scope>NUCLEOTIDE SEQUENCE</scope>
</reference>
<dbReference type="GeneID" id="20214031"/>
<dbReference type="FunCoup" id="T1FYY3">
    <property type="interactions" value="464"/>
</dbReference>
<dbReference type="EnsemblMetazoa" id="HelroT67222">
    <property type="protein sequence ID" value="HelroP67222"/>
    <property type="gene ID" value="HelroG67222"/>
</dbReference>
<sequence length="231" mass="27361">QISQPRYKFMNANKDWFLTWPFPKSFAWSYTPLPVRMGYIKNNGIIPSKYGNAELMKIPNFLHLTPNHIKLQCESIKRFCTPWPKGLEKDDICRKFFPLSITVSDYLIDGPLSLNEHSRNVLMKINLSSLSLDKFSREKFVKLSRNYYKKDMLSLELSSCPTRKQNYDHGIFLLTALVTESKKRECWEAERCSNDIDEYIWNFSKSKLNLEKIMKVFVFIYFFFIKTILST</sequence>
<dbReference type="GO" id="GO:0005763">
    <property type="term" value="C:mitochondrial small ribosomal subunit"/>
    <property type="evidence" value="ECO:0000318"/>
    <property type="project" value="GO_Central"/>
</dbReference>
<dbReference type="PANTHER" id="PTHR13490:SF0">
    <property type="entry name" value="SMALL RIBOSOMAL SUBUNIT PROTEIN MS35"/>
    <property type="match status" value="1"/>
</dbReference>
<evidence type="ECO:0000259" key="1">
    <source>
        <dbReference type="Pfam" id="PF10213"/>
    </source>
</evidence>
<dbReference type="RefSeq" id="XP_009022545.1">
    <property type="nucleotide sequence ID" value="XM_009024297.1"/>
</dbReference>
<reference evidence="2 4" key="2">
    <citation type="journal article" date="2013" name="Nature">
        <title>Insights into bilaterian evolution from three spiralian genomes.</title>
        <authorList>
            <person name="Simakov O."/>
            <person name="Marletaz F."/>
            <person name="Cho S.J."/>
            <person name="Edsinger-Gonzales E."/>
            <person name="Havlak P."/>
            <person name="Hellsten U."/>
            <person name="Kuo D.H."/>
            <person name="Larsson T."/>
            <person name="Lv J."/>
            <person name="Arendt D."/>
            <person name="Savage R."/>
            <person name="Osoegawa K."/>
            <person name="de Jong P."/>
            <person name="Grimwood J."/>
            <person name="Chapman J.A."/>
            <person name="Shapiro H."/>
            <person name="Aerts A."/>
            <person name="Otillar R.P."/>
            <person name="Terry A.Y."/>
            <person name="Boore J.L."/>
            <person name="Grigoriev I.V."/>
            <person name="Lindberg D.R."/>
            <person name="Seaver E.C."/>
            <person name="Weisblat D.A."/>
            <person name="Putnam N.H."/>
            <person name="Rokhsar D.S."/>
        </authorList>
    </citation>
    <scope>NUCLEOTIDE SEQUENCE</scope>
</reference>
<dbReference type="eggNOG" id="KOG3933">
    <property type="taxonomic scope" value="Eukaryota"/>
</dbReference>
<dbReference type="GO" id="GO:0032543">
    <property type="term" value="P:mitochondrial translation"/>
    <property type="evidence" value="ECO:0007669"/>
    <property type="project" value="InterPro"/>
</dbReference>
<dbReference type="InterPro" id="IPR039848">
    <property type="entry name" value="Ribosomal_mS35_mt"/>
</dbReference>